<name>A0AAD5Y884_9FUNG</name>
<reference evidence="6" key="1">
    <citation type="submission" date="2020-05" db="EMBL/GenBank/DDBJ databases">
        <title>Phylogenomic resolution of chytrid fungi.</title>
        <authorList>
            <person name="Stajich J.E."/>
            <person name="Amses K."/>
            <person name="Simmons R."/>
            <person name="Seto K."/>
            <person name="Myers J."/>
            <person name="Bonds A."/>
            <person name="Quandt C.A."/>
            <person name="Barry K."/>
            <person name="Liu P."/>
            <person name="Grigoriev I."/>
            <person name="Longcore J.E."/>
            <person name="James T.Y."/>
        </authorList>
    </citation>
    <scope>NUCLEOTIDE SEQUENCE</scope>
    <source>
        <strain evidence="6">PLAUS21</strain>
    </source>
</reference>
<proteinExistence type="predicted"/>
<dbReference type="EMBL" id="JADGKB010000005">
    <property type="protein sequence ID" value="KAJ3261594.1"/>
    <property type="molecule type" value="Genomic_DNA"/>
</dbReference>
<protein>
    <recommendedName>
        <fullName evidence="8">DUF2421 domain-containing protein</fullName>
    </recommendedName>
</protein>
<keyword evidence="7" id="KW-1185">Reference proteome</keyword>
<feature type="transmembrane region" description="Helical" evidence="5">
    <location>
        <begin position="120"/>
        <end position="140"/>
    </location>
</feature>
<comment type="subcellular location">
    <subcellularLocation>
        <location evidence="1">Membrane</location>
        <topology evidence="1">Multi-pass membrane protein</topology>
    </subcellularLocation>
</comment>
<feature type="transmembrane region" description="Helical" evidence="5">
    <location>
        <begin position="70"/>
        <end position="90"/>
    </location>
</feature>
<evidence type="ECO:0000313" key="7">
    <source>
        <dbReference type="Proteomes" id="UP001210925"/>
    </source>
</evidence>
<gene>
    <name evidence="6" type="ORF">HK103_005432</name>
</gene>
<dbReference type="AlphaFoldDB" id="A0AAD5Y884"/>
<evidence type="ECO:0000256" key="5">
    <source>
        <dbReference type="SAM" id="Phobius"/>
    </source>
</evidence>
<feature type="transmembrane region" description="Helical" evidence="5">
    <location>
        <begin position="487"/>
        <end position="505"/>
    </location>
</feature>
<evidence type="ECO:0000256" key="4">
    <source>
        <dbReference type="ARBA" id="ARBA00023136"/>
    </source>
</evidence>
<evidence type="ECO:0000256" key="2">
    <source>
        <dbReference type="ARBA" id="ARBA00022692"/>
    </source>
</evidence>
<evidence type="ECO:0000256" key="3">
    <source>
        <dbReference type="ARBA" id="ARBA00022989"/>
    </source>
</evidence>
<keyword evidence="4 5" id="KW-0472">Membrane</keyword>
<dbReference type="PANTHER" id="PTHR47804">
    <property type="entry name" value="60S RIBOSOMAL PROTEIN L19"/>
    <property type="match status" value="1"/>
</dbReference>
<feature type="transmembrane region" description="Helical" evidence="5">
    <location>
        <begin position="541"/>
        <end position="559"/>
    </location>
</feature>
<dbReference type="GO" id="GO:0016020">
    <property type="term" value="C:membrane"/>
    <property type="evidence" value="ECO:0007669"/>
    <property type="project" value="UniProtKB-SubCell"/>
</dbReference>
<sequence>MQKVVDYLKSPLFRDTTKGVMGFLLSHAFLWIPDFRSIFPRTVSPSIYNYVCIAAIVLHGGKTVGNYWDGLVLLAVSIVFGGAAGALLPLVSYSSYVGLEALAFLFYFLFAYMKTVGPRFVGFAIVACLLVSISLMGTAGPPIPTWVPPPSLYYTIVSLLIGSLITLFINSFVFPTNAHWEMRKYISGWCSDLAIFHDLLIKMFVGDITDVQKSELFTTQQRIRGYLTRADMLINDLNSECHYSSFTPKLLTDACQKLKGLTQQCFVANTLVSNFRLWVDKDLDGVIPFIEDEKQDVISISAAFGKITDAIQSLLNGKIKPLDSDIERTKKCDQQDDDLILAICKFEVHQRKMLDALYKRQIQSQKEEVDLEWSKEAENLLFVHAFNLALEEIATKLIEVKQLLAFRNARRSFYFPFMKWVPFKFAAYYIRIFSPSTYAIKGRFSFGKLVKTFWEFMKTTNSIFAFKAATALITFLAIYLAEGSRSFFIQYGLGGSIITVVVVLSPTLGATYFSAILQLLGAISGNLMGMVTYYIMGPNWYLLWISVLLVGYPGYHILISMPQFTSLGLLWLISYSTTSVSCWNQQFLPTTTAYGVIFGRAAAATTMGVGFGVFFNLFVVPRFARDEMKLKIAKNIKLLDHLYLHIMQIPLVGVEKYKRYKSGIAKEQFIEELSTMAKIITKVEEDMNSIQLDIFEMRTLSVLCALEPSVGHVYDKPRYDLIIDSMEKMLVSLRSAKNTLKEAWYIQPQIIDVWDTIKEQRESLMAVIDVLMVLYAGAFGVREIPKNIPSAVETRAKLSHSLMSIHISRSVSENTHLEFDDDNDAKSEWKKVRKSLHDEEREAVESRERLYGVGSTHDVLYYTFVVSLRAVSYEVDKVGKIIQEMYPQEDELNVVQIQ</sequence>
<feature type="transmembrane region" description="Helical" evidence="5">
    <location>
        <begin position="96"/>
        <end position="113"/>
    </location>
</feature>
<dbReference type="PANTHER" id="PTHR47804:SF3">
    <property type="entry name" value="PROTEIN BRE4"/>
    <property type="match status" value="1"/>
</dbReference>
<accession>A0AAD5Y884</accession>
<dbReference type="InterPro" id="IPR052430">
    <property type="entry name" value="IVT-Associated"/>
</dbReference>
<feature type="transmembrane region" description="Helical" evidence="5">
    <location>
        <begin position="463"/>
        <end position="481"/>
    </location>
</feature>
<organism evidence="6 7">
    <name type="scientific">Boothiomyces macroporosus</name>
    <dbReference type="NCBI Taxonomy" id="261099"/>
    <lineage>
        <taxon>Eukaryota</taxon>
        <taxon>Fungi</taxon>
        <taxon>Fungi incertae sedis</taxon>
        <taxon>Chytridiomycota</taxon>
        <taxon>Chytridiomycota incertae sedis</taxon>
        <taxon>Chytridiomycetes</taxon>
        <taxon>Rhizophydiales</taxon>
        <taxon>Terramycetaceae</taxon>
        <taxon>Boothiomyces</taxon>
    </lineage>
</organism>
<feature type="transmembrane region" description="Helical" evidence="5">
    <location>
        <begin position="593"/>
        <end position="619"/>
    </location>
</feature>
<comment type="caution">
    <text evidence="6">The sequence shown here is derived from an EMBL/GenBank/DDBJ whole genome shotgun (WGS) entry which is preliminary data.</text>
</comment>
<feature type="transmembrane region" description="Helical" evidence="5">
    <location>
        <begin position="566"/>
        <end position="587"/>
    </location>
</feature>
<keyword evidence="2 5" id="KW-0812">Transmembrane</keyword>
<feature type="transmembrane region" description="Helical" evidence="5">
    <location>
        <begin position="152"/>
        <end position="174"/>
    </location>
</feature>
<feature type="transmembrane region" description="Helical" evidence="5">
    <location>
        <begin position="512"/>
        <end position="535"/>
    </location>
</feature>
<dbReference type="Proteomes" id="UP001210925">
    <property type="component" value="Unassembled WGS sequence"/>
</dbReference>
<evidence type="ECO:0000313" key="6">
    <source>
        <dbReference type="EMBL" id="KAJ3261594.1"/>
    </source>
</evidence>
<evidence type="ECO:0000256" key="1">
    <source>
        <dbReference type="ARBA" id="ARBA00004141"/>
    </source>
</evidence>
<keyword evidence="3 5" id="KW-1133">Transmembrane helix</keyword>
<evidence type="ECO:0008006" key="8">
    <source>
        <dbReference type="Google" id="ProtNLM"/>
    </source>
</evidence>